<comment type="caution">
    <text evidence="2">The sequence shown here is derived from an EMBL/GenBank/DDBJ whole genome shotgun (WGS) entry which is preliminary data.</text>
</comment>
<protein>
    <submittedName>
        <fullName evidence="2">Uncharacterized protein</fullName>
    </submittedName>
</protein>
<organism evidence="2 3">
    <name type="scientific">Oleoguttula mirabilis</name>
    <dbReference type="NCBI Taxonomy" id="1507867"/>
    <lineage>
        <taxon>Eukaryota</taxon>
        <taxon>Fungi</taxon>
        <taxon>Dikarya</taxon>
        <taxon>Ascomycota</taxon>
        <taxon>Pezizomycotina</taxon>
        <taxon>Dothideomycetes</taxon>
        <taxon>Dothideomycetidae</taxon>
        <taxon>Mycosphaerellales</taxon>
        <taxon>Teratosphaeriaceae</taxon>
        <taxon>Oleoguttula</taxon>
    </lineage>
</organism>
<accession>A0AAV9JGI6</accession>
<reference evidence="2 3" key="1">
    <citation type="submission" date="2021-11" db="EMBL/GenBank/DDBJ databases">
        <title>Black yeast isolated from Biological Soil Crust.</title>
        <authorList>
            <person name="Kurbessoian T."/>
        </authorList>
    </citation>
    <scope>NUCLEOTIDE SEQUENCE [LARGE SCALE GENOMIC DNA]</scope>
    <source>
        <strain evidence="2 3">CCFEE 5522</strain>
    </source>
</reference>
<proteinExistence type="predicted"/>
<sequence length="488" mass="53730">MGGGAFSQASAEGQPTLSTPRMSPDVYFKLKETYTARLRSYLPPNTHLASLTEAPEKTDYGDMDFMIAHDDRINFTDLANHLGAVAILCPDPQTCTLAVPKDGSRSANPAVVYKQVHVTGPRKLKVSAEVSEEEYAQMDIETVPTQLFEWHTFYASYGDMGGLLGYIVHNLGFTVSDRGLWLRMEELDDAKRLPYPVNVADQDGRILLSHDPAQVMQFLGLRPEVYYEAGFQTLEGLYAWLGECRLLSWDAIKLKRENSSERNREQKRTVFSRFFNEWLPAQAHLLPNGHPAPPGSATGSPPDKATTEGLALRAAASRARLAAKRAELVADAIHFFAKQHEFETMHTALVRNVRSAIAAQLLKPILALHSGKTNKNLTEIVRAFRRHVGIGEQGQPDGRLRLEILERARTDAQSELWRLVEVDGVAAAGESGGQGGCVGDGEADGGGGGAVVYGLKEAGRVSEWAKEHWEEVRGLERLRMKGLADGRD</sequence>
<feature type="region of interest" description="Disordered" evidence="1">
    <location>
        <begin position="1"/>
        <end position="22"/>
    </location>
</feature>
<feature type="region of interest" description="Disordered" evidence="1">
    <location>
        <begin position="286"/>
        <end position="306"/>
    </location>
</feature>
<evidence type="ECO:0000313" key="2">
    <source>
        <dbReference type="EMBL" id="KAK4544283.1"/>
    </source>
</evidence>
<evidence type="ECO:0000256" key="1">
    <source>
        <dbReference type="SAM" id="MobiDB-lite"/>
    </source>
</evidence>
<evidence type="ECO:0000313" key="3">
    <source>
        <dbReference type="Proteomes" id="UP001324427"/>
    </source>
</evidence>
<feature type="compositionally biased region" description="Polar residues" evidence="1">
    <location>
        <begin position="7"/>
        <end position="21"/>
    </location>
</feature>
<dbReference type="AlphaFoldDB" id="A0AAV9JGI6"/>
<dbReference type="Proteomes" id="UP001324427">
    <property type="component" value="Unassembled WGS sequence"/>
</dbReference>
<name>A0AAV9JGI6_9PEZI</name>
<keyword evidence="3" id="KW-1185">Reference proteome</keyword>
<dbReference type="EMBL" id="JAVFHQ010000026">
    <property type="protein sequence ID" value="KAK4544283.1"/>
    <property type="molecule type" value="Genomic_DNA"/>
</dbReference>
<gene>
    <name evidence="2" type="ORF">LTR36_004493</name>
</gene>